<keyword evidence="2" id="KW-1185">Reference proteome</keyword>
<protein>
    <submittedName>
        <fullName evidence="1">Uncharacterized protein</fullName>
    </submittedName>
</protein>
<dbReference type="AlphaFoldDB" id="A0AAV5JH15"/>
<gene>
    <name evidence="1" type="ORF">SLEP1_g24872</name>
</gene>
<organism evidence="1 2">
    <name type="scientific">Rubroshorea leprosula</name>
    <dbReference type="NCBI Taxonomy" id="152421"/>
    <lineage>
        <taxon>Eukaryota</taxon>
        <taxon>Viridiplantae</taxon>
        <taxon>Streptophyta</taxon>
        <taxon>Embryophyta</taxon>
        <taxon>Tracheophyta</taxon>
        <taxon>Spermatophyta</taxon>
        <taxon>Magnoliopsida</taxon>
        <taxon>eudicotyledons</taxon>
        <taxon>Gunneridae</taxon>
        <taxon>Pentapetalae</taxon>
        <taxon>rosids</taxon>
        <taxon>malvids</taxon>
        <taxon>Malvales</taxon>
        <taxon>Dipterocarpaceae</taxon>
        <taxon>Rubroshorea</taxon>
    </lineage>
</organism>
<proteinExistence type="predicted"/>
<name>A0AAV5JH15_9ROSI</name>
<reference evidence="1 2" key="1">
    <citation type="journal article" date="2021" name="Commun. Biol.">
        <title>The genome of Shorea leprosula (Dipterocarpaceae) highlights the ecological relevance of drought in aseasonal tropical rainforests.</title>
        <authorList>
            <person name="Ng K.K.S."/>
            <person name="Kobayashi M.J."/>
            <person name="Fawcett J.A."/>
            <person name="Hatakeyama M."/>
            <person name="Paape T."/>
            <person name="Ng C.H."/>
            <person name="Ang C.C."/>
            <person name="Tnah L.H."/>
            <person name="Lee C.T."/>
            <person name="Nishiyama T."/>
            <person name="Sese J."/>
            <person name="O'Brien M.J."/>
            <person name="Copetti D."/>
            <person name="Mohd Noor M.I."/>
            <person name="Ong R.C."/>
            <person name="Putra M."/>
            <person name="Sireger I.Z."/>
            <person name="Indrioko S."/>
            <person name="Kosugi Y."/>
            <person name="Izuno A."/>
            <person name="Isagi Y."/>
            <person name="Lee S.L."/>
            <person name="Shimizu K.K."/>
        </authorList>
    </citation>
    <scope>NUCLEOTIDE SEQUENCE [LARGE SCALE GENOMIC DNA]</scope>
    <source>
        <strain evidence="1">214</strain>
    </source>
</reference>
<accession>A0AAV5JH15</accession>
<dbReference type="Proteomes" id="UP001054252">
    <property type="component" value="Unassembled WGS sequence"/>
</dbReference>
<evidence type="ECO:0000313" key="2">
    <source>
        <dbReference type="Proteomes" id="UP001054252"/>
    </source>
</evidence>
<sequence>MLLTFLCLILENAQDFDLLNDMLVHGFFAARLVLFAKSMGCTRTVTLE</sequence>
<evidence type="ECO:0000313" key="1">
    <source>
        <dbReference type="EMBL" id="GKV13913.1"/>
    </source>
</evidence>
<comment type="caution">
    <text evidence="1">The sequence shown here is derived from an EMBL/GenBank/DDBJ whole genome shotgun (WGS) entry which is preliminary data.</text>
</comment>
<dbReference type="EMBL" id="BPVZ01000040">
    <property type="protein sequence ID" value="GKV13913.1"/>
    <property type="molecule type" value="Genomic_DNA"/>
</dbReference>